<feature type="domain" description="Aldehyde oxidase/xanthine dehydrogenase a/b hammerhead" evidence="1">
    <location>
        <begin position="18"/>
        <end position="131"/>
    </location>
</feature>
<evidence type="ECO:0000313" key="3">
    <source>
        <dbReference type="Proteomes" id="UP000443353"/>
    </source>
</evidence>
<dbReference type="InterPro" id="IPR008274">
    <property type="entry name" value="AldOxase/xan_DH_MoCoBD1"/>
</dbReference>
<dbReference type="InterPro" id="IPR000674">
    <property type="entry name" value="Ald_Oxase/Xan_DH_a/b"/>
</dbReference>
<evidence type="ECO:0000259" key="1">
    <source>
        <dbReference type="SMART" id="SM01008"/>
    </source>
</evidence>
<sequence length="739" mass="79575">MTITGAPINRVDAWAKVSGAARYSAEHPVDNVAHAVLVTSTIPSGRVLSIDDSAAREVPGVLLVMTPANAMRLPPNMKDGKLQPPIGRRLTLLQEDDVYYNNQPIAVVVADTFERAREAGARLRIEYERKPAVLDFEEAKASVHPPEKVLTEETDTKRGDLQAGLLAGSARIDVTYTTPVENHNPLETHATIAQWDGDRLTLYDSTQYMKGVQRIVASIFDIPPENVTAICPYVGGGFGAKGSVWSHVVLAAMAAKQLGRPVKLSLDRNQMFGPVGTRPNTEQRMRMAALSDGRMTASSHDTIAYTSMIEDWIEPCGLVTRMMYESPNQATSHRLARMNLGTPTFMRAPGEATGSYAQDCAIDELAYELHMDPLDLRLKNYTERDPGKDLPFSSKSLRQCYEIGAERFGWRDRNPQPRSMRQGNKLVGWGMATASYPTNRSAAECSATMTPDGTALFRSGTQDLGTGTYTVMTQVAADALGVPVDRVRFELGNSQMPEAPVSGGSTTVASVAPAVQAAGRALRLKLLGIAAADECSPLFGATADQVGVDSTSDGGELYLLDDPARRVAMQAIAARHGGPVEVTAKAEPGDEKQKYSMHAFGSVFVEVTVDEDLGEIRVPRVVGVYGVGKLMNEKTGYSQLMGGIVWGIGLALLEETLIDKREGRAVNGNLAEYHVPTNADIQAIDVQIVDEDDPHVNPLGAKGIGEIGITGVGAAIANAVFHATGKRVRDLPITLDKLL</sequence>
<protein>
    <submittedName>
        <fullName evidence="2">Molybdopterin-dependent oxidoreductase</fullName>
    </submittedName>
</protein>
<dbReference type="Gene3D" id="3.90.1170.50">
    <property type="entry name" value="Aldehyde oxidase/xanthine dehydrogenase, a/b hammerhead"/>
    <property type="match status" value="1"/>
</dbReference>
<proteinExistence type="predicted"/>
<dbReference type="RefSeq" id="WP_160410789.1">
    <property type="nucleotide sequence ID" value="NZ_WSES01000013.1"/>
</dbReference>
<dbReference type="SUPFAM" id="SSF54665">
    <property type="entry name" value="CO dehydrogenase molybdoprotein N-domain-like"/>
    <property type="match status" value="1"/>
</dbReference>
<comment type="caution">
    <text evidence="2">The sequence shown here is derived from an EMBL/GenBank/DDBJ whole genome shotgun (WGS) entry which is preliminary data.</text>
</comment>
<dbReference type="PANTHER" id="PTHR11908">
    <property type="entry name" value="XANTHINE DEHYDROGENASE"/>
    <property type="match status" value="1"/>
</dbReference>
<dbReference type="InterPro" id="IPR046867">
    <property type="entry name" value="AldOxase/xan_DH_MoCoBD2"/>
</dbReference>
<name>A0A7X3KBQ0_9BURK</name>
<organism evidence="2 3">
    <name type="scientific">Massilia cellulosiltytica</name>
    <dbReference type="NCBI Taxonomy" id="2683234"/>
    <lineage>
        <taxon>Bacteria</taxon>
        <taxon>Pseudomonadati</taxon>
        <taxon>Pseudomonadota</taxon>
        <taxon>Betaproteobacteria</taxon>
        <taxon>Burkholderiales</taxon>
        <taxon>Oxalobacteraceae</taxon>
        <taxon>Telluria group</taxon>
        <taxon>Massilia</taxon>
    </lineage>
</organism>
<dbReference type="SUPFAM" id="SSF56003">
    <property type="entry name" value="Molybdenum cofactor-binding domain"/>
    <property type="match status" value="1"/>
</dbReference>
<dbReference type="GO" id="GO:0005506">
    <property type="term" value="F:iron ion binding"/>
    <property type="evidence" value="ECO:0007669"/>
    <property type="project" value="InterPro"/>
</dbReference>
<dbReference type="EMBL" id="WSES01000013">
    <property type="protein sequence ID" value="MVW64291.1"/>
    <property type="molecule type" value="Genomic_DNA"/>
</dbReference>
<dbReference type="PANTHER" id="PTHR11908:SF153">
    <property type="entry name" value="DEHYDROGENASE"/>
    <property type="match status" value="1"/>
</dbReference>
<dbReference type="InterPro" id="IPR037165">
    <property type="entry name" value="AldOxase/xan_DH_Mopterin-bd_sf"/>
</dbReference>
<reference evidence="2 3" key="1">
    <citation type="submission" date="2019-12" db="EMBL/GenBank/DDBJ databases">
        <authorList>
            <person name="Li C."/>
            <person name="Zhao J."/>
        </authorList>
    </citation>
    <scope>NUCLEOTIDE SEQUENCE [LARGE SCALE GENOMIC DNA]</scope>
    <source>
        <strain evidence="2 3">NEAU-DD11</strain>
    </source>
</reference>
<keyword evidence="3" id="KW-1185">Reference proteome</keyword>
<dbReference type="Proteomes" id="UP000443353">
    <property type="component" value="Unassembled WGS sequence"/>
</dbReference>
<dbReference type="Pfam" id="PF02738">
    <property type="entry name" value="MoCoBD_1"/>
    <property type="match status" value="1"/>
</dbReference>
<dbReference type="GO" id="GO:0016491">
    <property type="term" value="F:oxidoreductase activity"/>
    <property type="evidence" value="ECO:0007669"/>
    <property type="project" value="InterPro"/>
</dbReference>
<gene>
    <name evidence="2" type="ORF">GPY61_30640</name>
</gene>
<dbReference type="Gene3D" id="3.30.365.10">
    <property type="entry name" value="Aldehyde oxidase/xanthine dehydrogenase, molybdopterin binding domain"/>
    <property type="match status" value="4"/>
</dbReference>
<dbReference type="InterPro" id="IPR016208">
    <property type="entry name" value="Ald_Oxase/xanthine_DH-like"/>
</dbReference>
<dbReference type="Pfam" id="PF20256">
    <property type="entry name" value="MoCoBD_2"/>
    <property type="match status" value="1"/>
</dbReference>
<evidence type="ECO:0000313" key="2">
    <source>
        <dbReference type="EMBL" id="MVW64291.1"/>
    </source>
</evidence>
<dbReference type="InterPro" id="IPR036856">
    <property type="entry name" value="Ald_Oxase/Xan_DH_a/b_sf"/>
</dbReference>
<dbReference type="SMART" id="SM01008">
    <property type="entry name" value="Ald_Xan_dh_C"/>
    <property type="match status" value="1"/>
</dbReference>
<accession>A0A7X3KBQ0</accession>
<dbReference type="AlphaFoldDB" id="A0A7X3KBQ0"/>
<dbReference type="Pfam" id="PF01315">
    <property type="entry name" value="Ald_Xan_dh_C"/>
    <property type="match status" value="1"/>
</dbReference>